<dbReference type="KEGG" id="elut:CKA38_00135"/>
<reference evidence="4 5" key="1">
    <citation type="journal article" date="2018" name="Syst. Appl. Microbiol.">
        <title>Ereboglobus luteus gen. nov. sp. nov. from cockroach guts, and new insights into the oxygen relationship of the genera Opitutus and Didymococcus (Verrucomicrobia: Opitutaceae).</title>
        <authorList>
            <person name="Tegtmeier D."/>
            <person name="Belitz A."/>
            <person name="Radek R."/>
            <person name="Heimerl T."/>
            <person name="Brune A."/>
        </authorList>
    </citation>
    <scope>NUCLEOTIDE SEQUENCE [LARGE SCALE GENOMIC DNA]</scope>
    <source>
        <strain evidence="4 5">Ho45</strain>
    </source>
</reference>
<protein>
    <submittedName>
        <fullName evidence="4">Uncharacterized protein</fullName>
    </submittedName>
</protein>
<accession>A0A2U8DZ16</accession>
<evidence type="ECO:0000313" key="4">
    <source>
        <dbReference type="EMBL" id="AWI07876.1"/>
    </source>
</evidence>
<feature type="compositionally biased region" description="Basic residues" evidence="2">
    <location>
        <begin position="421"/>
        <end position="430"/>
    </location>
</feature>
<feature type="region of interest" description="Disordered" evidence="2">
    <location>
        <begin position="291"/>
        <end position="462"/>
    </location>
</feature>
<keyword evidence="1" id="KW-0175">Coiled coil</keyword>
<feature type="compositionally biased region" description="Basic residues" evidence="2">
    <location>
        <begin position="382"/>
        <end position="414"/>
    </location>
</feature>
<dbReference type="EMBL" id="CP023004">
    <property type="protein sequence ID" value="AWI07876.1"/>
    <property type="molecule type" value="Genomic_DNA"/>
</dbReference>
<evidence type="ECO:0000256" key="2">
    <source>
        <dbReference type="SAM" id="MobiDB-lite"/>
    </source>
</evidence>
<feature type="compositionally biased region" description="Low complexity" evidence="2">
    <location>
        <begin position="443"/>
        <end position="454"/>
    </location>
</feature>
<dbReference type="Proteomes" id="UP000244896">
    <property type="component" value="Chromosome"/>
</dbReference>
<evidence type="ECO:0000313" key="5">
    <source>
        <dbReference type="Proteomes" id="UP000244896"/>
    </source>
</evidence>
<gene>
    <name evidence="4" type="ORF">CKA38_00135</name>
</gene>
<feature type="compositionally biased region" description="Pro residues" evidence="2">
    <location>
        <begin position="300"/>
        <end position="318"/>
    </location>
</feature>
<keyword evidence="3" id="KW-1133">Transmembrane helix</keyword>
<evidence type="ECO:0000256" key="3">
    <source>
        <dbReference type="SAM" id="Phobius"/>
    </source>
</evidence>
<keyword evidence="5" id="KW-1185">Reference proteome</keyword>
<proteinExistence type="predicted"/>
<feature type="compositionally biased region" description="Basic residues" evidence="2">
    <location>
        <begin position="362"/>
        <end position="375"/>
    </location>
</feature>
<organism evidence="4 5">
    <name type="scientific">Ereboglobus luteus</name>
    <dbReference type="NCBI Taxonomy" id="1796921"/>
    <lineage>
        <taxon>Bacteria</taxon>
        <taxon>Pseudomonadati</taxon>
        <taxon>Verrucomicrobiota</taxon>
        <taxon>Opitutia</taxon>
        <taxon>Opitutales</taxon>
        <taxon>Opitutaceae</taxon>
        <taxon>Ereboglobus</taxon>
    </lineage>
</organism>
<name>A0A2U8DZ16_9BACT</name>
<feature type="coiled-coil region" evidence="1">
    <location>
        <begin position="168"/>
        <end position="206"/>
    </location>
</feature>
<feature type="transmembrane region" description="Helical" evidence="3">
    <location>
        <begin position="72"/>
        <end position="97"/>
    </location>
</feature>
<keyword evidence="3" id="KW-0812">Transmembrane</keyword>
<feature type="transmembrane region" description="Helical" evidence="3">
    <location>
        <begin position="45"/>
        <end position="66"/>
    </location>
</feature>
<keyword evidence="3" id="KW-0472">Membrane</keyword>
<dbReference type="AlphaFoldDB" id="A0A2U8DZ16"/>
<sequence>MSRQPAGPPRIFDLEKSPALPEQCERAKPKPNVTPMKIPQEAPKLNPLPFIIADIVLLVLAIMVALESPSPIPPASLITITLCVCLGAVLACLPVVLNHTRQRDKLLDERQDQIVALTQAAAAAANQISILTTSLRDIAENSAKMLKHADALPARLQEKIGDVKTQLNEISSAEIEALEQEVNTLRASETERLENALEAVKKFSNEILSRETTAQTQSDETARKLGQLSGALDAAIKALPSQIAAALDTAREKLGQAVDESIERRNKEMLARFTGEITALENKLKDLSGKLSAAQTQPAPTTPAPEKTSPPPPSPTPPRTSKCSPKTRQRRTTALRQTRTTHPPPRAPLHSRKTSRILHQPRASRKKPSPKKLRTLRPNLTRQKHPGTKHPTLRTPTKPKARNPPRHHHLRRRQSSPNPRLRPRTNRNRTRTTYPNPSPPPAASAQTRRAQTETAARRGTHA</sequence>
<evidence type="ECO:0000256" key="1">
    <source>
        <dbReference type="SAM" id="Coils"/>
    </source>
</evidence>